<dbReference type="Proteomes" id="UP000818029">
    <property type="component" value="Chromosome A04"/>
</dbReference>
<keyword evidence="1" id="KW-1185">Reference proteome</keyword>
<reference evidence="1" key="1">
    <citation type="journal article" date="2020" name="Nat. Genet.">
        <title>Genomic diversifications of five Gossypium allopolyploid species and their impact on cotton improvement.</title>
        <authorList>
            <person name="Chen Z.J."/>
            <person name="Sreedasyam A."/>
            <person name="Ando A."/>
            <person name="Song Q."/>
            <person name="De Santiago L.M."/>
            <person name="Hulse-Kemp A.M."/>
            <person name="Ding M."/>
            <person name="Ye W."/>
            <person name="Kirkbride R.C."/>
            <person name="Jenkins J."/>
            <person name="Plott C."/>
            <person name="Lovell J."/>
            <person name="Lin Y.M."/>
            <person name="Vaughn R."/>
            <person name="Liu B."/>
            <person name="Simpson S."/>
            <person name="Scheffler B.E."/>
            <person name="Wen L."/>
            <person name="Saski C.A."/>
            <person name="Grover C.E."/>
            <person name="Hu G."/>
            <person name="Conover J.L."/>
            <person name="Carlson J.W."/>
            <person name="Shu S."/>
            <person name="Boston L.B."/>
            <person name="Williams M."/>
            <person name="Peterson D.G."/>
            <person name="McGee K."/>
            <person name="Jones D.C."/>
            <person name="Wendel J.F."/>
            <person name="Stelly D.M."/>
            <person name="Grimwood J."/>
            <person name="Schmutz J."/>
        </authorList>
    </citation>
    <scope>NUCLEOTIDE SEQUENCE [LARGE SCALE GENOMIC DNA]</scope>
    <source>
        <strain evidence="1">cv. TM-1</strain>
    </source>
</reference>
<reference evidence="2" key="2">
    <citation type="submission" date="2025-08" db="UniProtKB">
        <authorList>
            <consortium name="RefSeq"/>
        </authorList>
    </citation>
    <scope>IDENTIFICATION</scope>
</reference>
<name>A0ABM3BJW6_GOSHI</name>
<evidence type="ECO:0000313" key="1">
    <source>
        <dbReference type="Proteomes" id="UP000818029"/>
    </source>
</evidence>
<protein>
    <submittedName>
        <fullName evidence="2">Uncharacterized protein</fullName>
    </submittedName>
</protein>
<organism evidence="1 2">
    <name type="scientific">Gossypium hirsutum</name>
    <name type="common">Upland cotton</name>
    <name type="synonym">Gossypium mexicanum</name>
    <dbReference type="NCBI Taxonomy" id="3635"/>
    <lineage>
        <taxon>Eukaryota</taxon>
        <taxon>Viridiplantae</taxon>
        <taxon>Streptophyta</taxon>
        <taxon>Embryophyta</taxon>
        <taxon>Tracheophyta</taxon>
        <taxon>Spermatophyta</taxon>
        <taxon>Magnoliopsida</taxon>
        <taxon>eudicotyledons</taxon>
        <taxon>Gunneridae</taxon>
        <taxon>Pentapetalae</taxon>
        <taxon>rosids</taxon>
        <taxon>malvids</taxon>
        <taxon>Malvales</taxon>
        <taxon>Malvaceae</taxon>
        <taxon>Malvoideae</taxon>
        <taxon>Gossypium</taxon>
    </lineage>
</organism>
<sequence>MRLIDSDFNFLTGDKLLKMHVNNSNSTPVNISCFNLIFVDQGANVDDGSAMTSKPASSKLNLVEVQDLGFIGPSFTWQRGWMKHANKELVSNKWRFSVNEDGESSKAKGKGKVVES</sequence>
<proteinExistence type="predicted"/>
<accession>A0ABM3BJW6</accession>
<dbReference type="GeneID" id="121228177"/>
<gene>
    <name evidence="2" type="primary">LOC121228177</name>
</gene>
<evidence type="ECO:0000313" key="2">
    <source>
        <dbReference type="RefSeq" id="XP_040967364.1"/>
    </source>
</evidence>
<dbReference type="RefSeq" id="XP_040967364.1">
    <property type="nucleotide sequence ID" value="XM_041111430.1"/>
</dbReference>